<evidence type="ECO:0000256" key="5">
    <source>
        <dbReference type="ARBA" id="ARBA00023054"/>
    </source>
</evidence>
<feature type="compositionally biased region" description="Basic and acidic residues" evidence="7">
    <location>
        <begin position="1799"/>
        <end position="1810"/>
    </location>
</feature>
<dbReference type="SMART" id="SM00612">
    <property type="entry name" value="Kelch"/>
    <property type="match status" value="3"/>
</dbReference>
<feature type="region of interest" description="Disordered" evidence="7">
    <location>
        <begin position="691"/>
        <end position="850"/>
    </location>
</feature>
<feature type="compositionally biased region" description="Pro residues" evidence="7">
    <location>
        <begin position="740"/>
        <end position="750"/>
    </location>
</feature>
<feature type="coiled-coil region" evidence="6">
    <location>
        <begin position="1294"/>
        <end position="1328"/>
    </location>
</feature>
<dbReference type="OrthoDB" id="45365at2759"/>
<gene>
    <name evidence="8" type="ORF">K457DRAFT_27152</name>
</gene>
<feature type="compositionally biased region" description="Polar residues" evidence="7">
    <location>
        <begin position="519"/>
        <end position="539"/>
    </location>
</feature>
<organism evidence="8 9">
    <name type="scientific">Linnemannia elongata AG-77</name>
    <dbReference type="NCBI Taxonomy" id="1314771"/>
    <lineage>
        <taxon>Eukaryota</taxon>
        <taxon>Fungi</taxon>
        <taxon>Fungi incertae sedis</taxon>
        <taxon>Mucoromycota</taxon>
        <taxon>Mortierellomycotina</taxon>
        <taxon>Mortierellomycetes</taxon>
        <taxon>Mortierellales</taxon>
        <taxon>Mortierellaceae</taxon>
        <taxon>Linnemannia</taxon>
    </lineage>
</organism>
<feature type="compositionally biased region" description="Acidic residues" evidence="7">
    <location>
        <begin position="1906"/>
        <end position="1920"/>
    </location>
</feature>
<dbReference type="SUPFAM" id="SSF90257">
    <property type="entry name" value="Myosin rod fragments"/>
    <property type="match status" value="1"/>
</dbReference>
<feature type="region of interest" description="Disordered" evidence="7">
    <location>
        <begin position="638"/>
        <end position="673"/>
    </location>
</feature>
<evidence type="ECO:0000313" key="9">
    <source>
        <dbReference type="Proteomes" id="UP000078512"/>
    </source>
</evidence>
<feature type="compositionally biased region" description="Low complexity" evidence="7">
    <location>
        <begin position="1593"/>
        <end position="1603"/>
    </location>
</feature>
<evidence type="ECO:0008006" key="10">
    <source>
        <dbReference type="Google" id="ProtNLM"/>
    </source>
</evidence>
<feature type="compositionally biased region" description="Low complexity" evidence="7">
    <location>
        <begin position="463"/>
        <end position="474"/>
    </location>
</feature>
<evidence type="ECO:0000313" key="8">
    <source>
        <dbReference type="EMBL" id="OAQ36141.1"/>
    </source>
</evidence>
<keyword evidence="2" id="KW-0880">Kelch repeat</keyword>
<feature type="compositionally biased region" description="Low complexity" evidence="7">
    <location>
        <begin position="719"/>
        <end position="734"/>
    </location>
</feature>
<feature type="compositionally biased region" description="Low complexity" evidence="7">
    <location>
        <begin position="1927"/>
        <end position="1936"/>
    </location>
</feature>
<feature type="compositionally biased region" description="Basic and acidic residues" evidence="7">
    <location>
        <begin position="490"/>
        <end position="501"/>
    </location>
</feature>
<feature type="compositionally biased region" description="Low complexity" evidence="7">
    <location>
        <begin position="33"/>
        <end position="48"/>
    </location>
</feature>
<feature type="compositionally biased region" description="Low complexity" evidence="7">
    <location>
        <begin position="784"/>
        <end position="797"/>
    </location>
</feature>
<feature type="region of interest" description="Disordered" evidence="7">
    <location>
        <begin position="1"/>
        <end position="129"/>
    </location>
</feature>
<feature type="compositionally biased region" description="Pro residues" evidence="7">
    <location>
        <begin position="768"/>
        <end position="783"/>
    </location>
</feature>
<feature type="region of interest" description="Disordered" evidence="7">
    <location>
        <begin position="1043"/>
        <end position="1063"/>
    </location>
</feature>
<dbReference type="Pfam" id="PF24681">
    <property type="entry name" value="Kelch_KLHDC2_KLHL20_DRC7"/>
    <property type="match status" value="1"/>
</dbReference>
<dbReference type="InterPro" id="IPR011043">
    <property type="entry name" value="Gal_Oxase/kelch_b-propeller"/>
</dbReference>
<feature type="compositionally biased region" description="Basic and acidic residues" evidence="7">
    <location>
        <begin position="1043"/>
        <end position="1052"/>
    </location>
</feature>
<evidence type="ECO:0000256" key="2">
    <source>
        <dbReference type="ARBA" id="ARBA00022441"/>
    </source>
</evidence>
<dbReference type="Gene3D" id="2.120.10.80">
    <property type="entry name" value="Kelch-type beta propeller"/>
    <property type="match status" value="2"/>
</dbReference>
<feature type="coiled-coil region" evidence="6">
    <location>
        <begin position="1359"/>
        <end position="1386"/>
    </location>
</feature>
<feature type="compositionally biased region" description="Polar residues" evidence="7">
    <location>
        <begin position="14"/>
        <end position="24"/>
    </location>
</feature>
<dbReference type="Proteomes" id="UP000078512">
    <property type="component" value="Unassembled WGS sequence"/>
</dbReference>
<feature type="region of interest" description="Disordered" evidence="7">
    <location>
        <begin position="1826"/>
        <end position="1953"/>
    </location>
</feature>
<feature type="compositionally biased region" description="Low complexity" evidence="7">
    <location>
        <begin position="1717"/>
        <end position="1732"/>
    </location>
</feature>
<feature type="coiled-coil region" evidence="6">
    <location>
        <begin position="1115"/>
        <end position="1198"/>
    </location>
</feature>
<feature type="compositionally biased region" description="Pro residues" evidence="7">
    <location>
        <begin position="94"/>
        <end position="110"/>
    </location>
</feature>
<feature type="compositionally biased region" description="Polar residues" evidence="7">
    <location>
        <begin position="1692"/>
        <end position="1701"/>
    </location>
</feature>
<keyword evidence="3" id="KW-0963">Cytoplasm</keyword>
<proteinExistence type="predicted"/>
<sequence length="1969" mass="214765">MGLFTKKKEDKDASSANHNNTQPAKQRPPPSPNGLNGISNSNSSLQNGMPSNGAPNGGGYNSGYASDSYSNNGSRSPLSPSFPHHQNGVMNVGHPPPQSPMSGPPSPMQPQNPGFGSSGAGGPPSSTAAAAGLLATPQLFWAQRRILGTNPFPRFQHTSSIIANGTDIFLYGGAQRGIPKGDLFVIDSTSLQCQAVAAAGADAPMPKSGHSAVSIGQYILYFGGWDSMSGQCDDTLHVLHTARKEWNRPPLQGSLPTPRHSHSGCSVGTTMYIFGGQLDNFYLDDIAAFDMKTITQNPRWEKLEPQTESPPGRSGHCAGVHDGKIYIFGGADADYFYNDIWCFDPRALTWTPIPASGYLPTGRHGHACTVTDGTMYIFGGNSPDGTELNDAYAFKIHERRWYLFQNVGPVASPRSGHTMCAIKDRIFVLGGESEHTKQEDSALIHVLELSKIRYPDMAPQVIPQRQASSQQPPSIGQQLSDAPVSTGPPERPDRPDRPDRRHTQRPTSPATFGPGPDRQGSSTNLSISQQTSQLMNPQLGQRPLTTFGAPPPRGASAGFQNAGGAGGQPTNYQAEGLSIATRRQTLKDDFQGGYGGAVIGAANVLNSPNGNRRTMHQMPMTPTSGEPSPSPLRVINVSPSSPPMSARPLPNDSNNHKHQFANAGPGPEDNAPIEEEINPYAMEAITPSAPAPLNVAPPPPSASTAPSYFPPPPGGANFAVSPTSPVTTPQPSASFMRSNLPPPPSTPSPPVSGAINIPAVAEKRPGQILPPPTQQQPQPPQPPSSSSSSLAPGGSTPIPGIIENRSSSPGPGRFVTRGSGGSTFGLGIGPAPSSPIPSTTGELTARTSGSDMAKIRSLESRAEAAQDENEQLKLEIEKMKKRENWLMTEVILARETLLSSGNKDPTISENASMQAKRMSMIELEQQLDNSQLEGQQLKITKALIRVKEELKTTKMAIATQAQSASLKIKEAERIRTGALQEAAYLKAKILSMSNAQQDPDALARVEMERAADLEKRLTSALNELETLESQYTKVQETLEQERASRLSAEERSNGSALLAEQAQSAHTRALSELSSLHARAAKAESESREYAAQLAEVQAGFSGHQSQSSGLLQKVTSLKQQVEQHEKALERTQMAYSAANERAIRAETQAEDASSKVEKLESLRFQLSSDVGRYKGEAERLQAKVEELEIRCQVSKDEVVTLRKVVEEGLGAFNPRVNQRLVERKHDSIAILNTVSRVSELEHELGSLKRLHAASQDAASKSASELAENMMELSRLEQSSMQARAETISLQKMLSQEREASSELRSELTRTEAELESKIKELEAHEVQLGLLKDVMQEKGIIAEDVVNHARARGTGEYAATLEEKVREAEQRIQSLEQDLVDSRDYHTQQLQTFEAQRQATIQHSEKTGMLLRKLKDDLAATMREKDEVEQELSQLQQEHSHCHEKALAFSNSQKGQKAQDDERVQMLQMHWDEERRELTRQSNDLQNRLMEAEMHAAELSQKVISITERLEEVEGLNDSMSEELESMQDQAEAIKVKATQQEAQLKADVERLVSEIHQTQEKLLSKQQELEEAVEMNEQLETQLDRALQAQAAATAASTNNSMSQEAQEKLEQQRQDLEHRLKKALVTIQVLEGDNSVLEARLSDSEKKVALLLEDMQSNVSNPNSPFNSTNLTNNLASVLSTQQQKQQQGTPTSVTSPVNSAYRLAAGSVTKNHSSVSSSPANAPSSSPSRKTPTANQGYTSYDHDYEDSTLNQKQQHHHQQQLHADEDSDDDVQYGHASYNHYGNISNQGQLQQGQKEKNSRRDSVDSITRELELLKVPWNSTKPATSLRGLGGAGSVASPLSASPSSSLPPPPQQQPPQRLQSPVAPLSQSHQQQQQSYSYGAGAGGHSQDMHSSNQYYGYGEEEDDSSDGDNEEEYLNHLRQQQQQQQHQHQPPHDTHSFNDRSPSRLKEYEQMIDEIENARMH</sequence>
<protein>
    <recommendedName>
        <fullName evidence="10">Galactose oxidase</fullName>
    </recommendedName>
</protein>
<reference evidence="8 9" key="1">
    <citation type="submission" date="2016-05" db="EMBL/GenBank/DDBJ databases">
        <title>Genome sequencing reveals origins of a unique bacterial endosymbiosis in the earliest lineages of terrestrial Fungi.</title>
        <authorList>
            <consortium name="DOE Joint Genome Institute"/>
            <person name="Uehling J."/>
            <person name="Gryganskyi A."/>
            <person name="Hameed K."/>
            <person name="Tschaplinski T."/>
            <person name="Misztal P."/>
            <person name="Wu S."/>
            <person name="Desiro A."/>
            <person name="Vande Pol N."/>
            <person name="Du Z.-Y."/>
            <person name="Zienkiewicz A."/>
            <person name="Zienkiewicz K."/>
            <person name="Morin E."/>
            <person name="Tisserant E."/>
            <person name="Splivallo R."/>
            <person name="Hainaut M."/>
            <person name="Henrissat B."/>
            <person name="Ohm R."/>
            <person name="Kuo A."/>
            <person name="Yan J."/>
            <person name="Lipzen A."/>
            <person name="Nolan M."/>
            <person name="Labutti K."/>
            <person name="Barry K."/>
            <person name="Goldstein A."/>
            <person name="Labbe J."/>
            <person name="Schadt C."/>
            <person name="Tuskan G."/>
            <person name="Grigoriev I."/>
            <person name="Martin F."/>
            <person name="Vilgalys R."/>
            <person name="Bonito G."/>
        </authorList>
    </citation>
    <scope>NUCLEOTIDE SEQUENCE [LARGE SCALE GENOMIC DNA]</scope>
    <source>
        <strain evidence="8 9">AG-77</strain>
    </source>
</reference>
<dbReference type="InterPro" id="IPR051568">
    <property type="entry name" value="LZTR1/Attractin"/>
</dbReference>
<keyword evidence="4" id="KW-0677">Repeat</keyword>
<dbReference type="STRING" id="1314771.A0A197KHM5"/>
<evidence type="ECO:0000256" key="6">
    <source>
        <dbReference type="SAM" id="Coils"/>
    </source>
</evidence>
<accession>A0A197KHM5</accession>
<feature type="region of interest" description="Disordered" evidence="7">
    <location>
        <begin position="463"/>
        <end position="571"/>
    </location>
</feature>
<dbReference type="GO" id="GO:0005794">
    <property type="term" value="C:Golgi apparatus"/>
    <property type="evidence" value="ECO:0007669"/>
    <property type="project" value="TreeGrafter"/>
</dbReference>
<feature type="region of interest" description="Disordered" evidence="7">
    <location>
        <begin position="1682"/>
        <end position="1701"/>
    </location>
</feature>
<keyword evidence="9" id="KW-1185">Reference proteome</keyword>
<feature type="coiled-coil region" evidence="6">
    <location>
        <begin position="855"/>
        <end position="889"/>
    </location>
</feature>
<evidence type="ECO:0000256" key="3">
    <source>
        <dbReference type="ARBA" id="ARBA00022490"/>
    </source>
</evidence>
<evidence type="ECO:0000256" key="7">
    <source>
        <dbReference type="SAM" id="MobiDB-lite"/>
    </source>
</evidence>
<feature type="coiled-coil region" evidence="6">
    <location>
        <begin position="1412"/>
        <end position="1446"/>
    </location>
</feature>
<dbReference type="InterPro" id="IPR015915">
    <property type="entry name" value="Kelch-typ_b-propeller"/>
</dbReference>
<evidence type="ECO:0000256" key="4">
    <source>
        <dbReference type="ARBA" id="ARBA00022737"/>
    </source>
</evidence>
<feature type="coiled-coil region" evidence="6">
    <location>
        <begin position="913"/>
        <end position="940"/>
    </location>
</feature>
<comment type="subcellular location">
    <subcellularLocation>
        <location evidence="1">Cytoplasm</location>
    </subcellularLocation>
</comment>
<feature type="compositionally biased region" description="Polar residues" evidence="7">
    <location>
        <begin position="1733"/>
        <end position="1743"/>
    </location>
</feature>
<feature type="compositionally biased region" description="Low complexity" evidence="7">
    <location>
        <begin position="1861"/>
        <end position="1886"/>
    </location>
</feature>
<feature type="compositionally biased region" description="Basic and acidic residues" evidence="7">
    <location>
        <begin position="1938"/>
        <end position="1953"/>
    </location>
</feature>
<dbReference type="InterPro" id="IPR006652">
    <property type="entry name" value="Kelch_1"/>
</dbReference>
<dbReference type="EMBL" id="KV442012">
    <property type="protein sequence ID" value="OAQ36141.1"/>
    <property type="molecule type" value="Genomic_DNA"/>
</dbReference>
<dbReference type="PANTHER" id="PTHR46376">
    <property type="entry name" value="LEUCINE-ZIPPER-LIKE TRANSCRIPTIONAL REGULATOR 1"/>
    <property type="match status" value="1"/>
</dbReference>
<dbReference type="PANTHER" id="PTHR46376:SF1">
    <property type="entry name" value="LEUCINE-ZIPPER-LIKE TRANSCRIPTIONAL REGULATOR 1"/>
    <property type="match status" value="1"/>
</dbReference>
<evidence type="ECO:0000256" key="1">
    <source>
        <dbReference type="ARBA" id="ARBA00004496"/>
    </source>
</evidence>
<dbReference type="FunFam" id="2.120.10.80:FF:000049">
    <property type="entry name" value="Cell polarity protein (Tea1)"/>
    <property type="match status" value="1"/>
</dbReference>
<feature type="compositionally biased region" description="Polar residues" evidence="7">
    <location>
        <begin position="1785"/>
        <end position="1798"/>
    </location>
</feature>
<feature type="compositionally biased region" description="Gly residues" evidence="7">
    <location>
        <begin position="818"/>
        <end position="828"/>
    </location>
</feature>
<keyword evidence="5 6" id="KW-0175">Coiled coil</keyword>
<feature type="region of interest" description="Disordered" evidence="7">
    <location>
        <begin position="1711"/>
        <end position="1810"/>
    </location>
</feature>
<name>A0A197KHM5_9FUNG</name>
<feature type="compositionally biased region" description="Polar residues" evidence="7">
    <location>
        <begin position="63"/>
        <end position="79"/>
    </location>
</feature>
<feature type="compositionally biased region" description="Basic and acidic residues" evidence="7">
    <location>
        <begin position="1"/>
        <end position="13"/>
    </location>
</feature>
<feature type="compositionally biased region" description="Low complexity" evidence="7">
    <location>
        <begin position="1840"/>
        <end position="1851"/>
    </location>
</feature>
<feature type="region of interest" description="Disordered" evidence="7">
    <location>
        <begin position="1593"/>
        <end position="1613"/>
    </location>
</feature>
<dbReference type="SUPFAM" id="SSF50965">
    <property type="entry name" value="Galactose oxidase, central domain"/>
    <property type="match status" value="2"/>
</dbReference>